<dbReference type="GO" id="GO:0005975">
    <property type="term" value="P:carbohydrate metabolic process"/>
    <property type="evidence" value="ECO:0007669"/>
    <property type="project" value="InterPro"/>
</dbReference>
<feature type="region of interest" description="Disordered" evidence="6">
    <location>
        <begin position="412"/>
        <end position="450"/>
    </location>
</feature>
<evidence type="ECO:0000256" key="1">
    <source>
        <dbReference type="ARBA" id="ARBA00007806"/>
    </source>
</evidence>
<keyword evidence="3" id="KW-0378">Hydrolase</keyword>
<dbReference type="CDD" id="cd14752">
    <property type="entry name" value="GH31_N"/>
    <property type="match status" value="1"/>
</dbReference>
<dbReference type="Pfam" id="PF01055">
    <property type="entry name" value="Glyco_hydro_31_2nd"/>
    <property type="match status" value="1"/>
</dbReference>
<evidence type="ECO:0000259" key="7">
    <source>
        <dbReference type="Pfam" id="PF01055"/>
    </source>
</evidence>
<dbReference type="FunFam" id="3.20.20.80:FF:000039">
    <property type="entry name" value="Glucosidase, alpha neutral C"/>
    <property type="match status" value="1"/>
</dbReference>
<name>A0A8S3YI41_PARAO</name>
<evidence type="ECO:0000259" key="8">
    <source>
        <dbReference type="Pfam" id="PF13802"/>
    </source>
</evidence>
<dbReference type="InterPro" id="IPR000322">
    <property type="entry name" value="Glyco_hydro_31_TIM"/>
</dbReference>
<feature type="domain" description="Glycoside hydrolase family 31 TIM barrel" evidence="7">
    <location>
        <begin position="594"/>
        <end position="932"/>
    </location>
</feature>
<dbReference type="OrthoDB" id="3237269at2759"/>
<evidence type="ECO:0000256" key="5">
    <source>
        <dbReference type="ARBA" id="ARBA00023295"/>
    </source>
</evidence>
<keyword evidence="2" id="KW-0732">Signal</keyword>
<accession>A0A8S3YI41</accession>
<comment type="similarity">
    <text evidence="1">Belongs to the glycosyl hydrolase 31 family.</text>
</comment>
<feature type="domain" description="DUF5110" evidence="9">
    <location>
        <begin position="1050"/>
        <end position="1105"/>
    </location>
</feature>
<protein>
    <submittedName>
        <fullName evidence="11">(apollo) hypothetical protein</fullName>
    </submittedName>
</protein>
<feature type="domain" description="Glycosyl hydrolase family 31 C-terminal" evidence="10">
    <location>
        <begin position="940"/>
        <end position="1030"/>
    </location>
</feature>
<dbReference type="EMBL" id="CAJQZP010001707">
    <property type="protein sequence ID" value="CAG5059881.1"/>
    <property type="molecule type" value="Genomic_DNA"/>
</dbReference>
<keyword evidence="5" id="KW-0326">Glycosidase</keyword>
<evidence type="ECO:0000256" key="2">
    <source>
        <dbReference type="ARBA" id="ARBA00022729"/>
    </source>
</evidence>
<organism evidence="11 12">
    <name type="scientific">Parnassius apollo</name>
    <name type="common">Apollo butterfly</name>
    <name type="synonym">Papilio apollo</name>
    <dbReference type="NCBI Taxonomy" id="110799"/>
    <lineage>
        <taxon>Eukaryota</taxon>
        <taxon>Metazoa</taxon>
        <taxon>Ecdysozoa</taxon>
        <taxon>Arthropoda</taxon>
        <taxon>Hexapoda</taxon>
        <taxon>Insecta</taxon>
        <taxon>Pterygota</taxon>
        <taxon>Neoptera</taxon>
        <taxon>Endopterygota</taxon>
        <taxon>Lepidoptera</taxon>
        <taxon>Glossata</taxon>
        <taxon>Ditrysia</taxon>
        <taxon>Papilionoidea</taxon>
        <taxon>Papilionidae</taxon>
        <taxon>Parnassiinae</taxon>
        <taxon>Parnassini</taxon>
        <taxon>Parnassius</taxon>
        <taxon>Parnassius</taxon>
    </lineage>
</organism>
<dbReference type="InterPro" id="IPR025887">
    <property type="entry name" value="Glyco_hydro_31_N_dom"/>
</dbReference>
<dbReference type="FunFam" id="2.60.40.1180:FF:000023">
    <property type="entry name" value="neutral alpha-glucosidase AB isoform X2"/>
    <property type="match status" value="1"/>
</dbReference>
<evidence type="ECO:0000256" key="4">
    <source>
        <dbReference type="ARBA" id="ARBA00023180"/>
    </source>
</evidence>
<dbReference type="Pfam" id="PF13802">
    <property type="entry name" value="Gal_mutarotas_2"/>
    <property type="match status" value="1"/>
</dbReference>
<keyword evidence="4" id="KW-0325">Glycoprotein</keyword>
<dbReference type="Pfam" id="PF17137">
    <property type="entry name" value="DUF5110"/>
    <property type="match status" value="1"/>
</dbReference>
<keyword evidence="12" id="KW-1185">Reference proteome</keyword>
<evidence type="ECO:0000259" key="9">
    <source>
        <dbReference type="Pfam" id="PF17137"/>
    </source>
</evidence>
<reference evidence="11" key="1">
    <citation type="submission" date="2021-04" db="EMBL/GenBank/DDBJ databases">
        <authorList>
            <person name="Tunstrom K."/>
        </authorList>
    </citation>
    <scope>NUCLEOTIDE SEQUENCE</scope>
</reference>
<dbReference type="Proteomes" id="UP000691718">
    <property type="component" value="Unassembled WGS sequence"/>
</dbReference>
<dbReference type="Pfam" id="PF21365">
    <property type="entry name" value="Glyco_hydro_31_3rd"/>
    <property type="match status" value="1"/>
</dbReference>
<dbReference type="GO" id="GO:0090599">
    <property type="term" value="F:alpha-glucosidase activity"/>
    <property type="evidence" value="ECO:0007669"/>
    <property type="project" value="TreeGrafter"/>
</dbReference>
<evidence type="ECO:0000313" key="11">
    <source>
        <dbReference type="EMBL" id="CAG5059881.1"/>
    </source>
</evidence>
<proteinExistence type="inferred from homology"/>
<feature type="domain" description="Glycoside hydrolase family 31 N-terminal" evidence="8">
    <location>
        <begin position="316"/>
        <end position="533"/>
    </location>
</feature>
<evidence type="ECO:0000256" key="3">
    <source>
        <dbReference type="ARBA" id="ARBA00022801"/>
    </source>
</evidence>
<gene>
    <name evidence="11" type="ORF">PAPOLLO_LOCUS28223</name>
</gene>
<comment type="caution">
    <text evidence="11">The sequence shown here is derived from an EMBL/GenBank/DDBJ whole genome shotgun (WGS) entry which is preliminary data.</text>
</comment>
<dbReference type="GO" id="GO:0006491">
    <property type="term" value="P:N-glycan processing"/>
    <property type="evidence" value="ECO:0007669"/>
    <property type="project" value="TreeGrafter"/>
</dbReference>
<dbReference type="CDD" id="cd06603">
    <property type="entry name" value="GH31_GANC_GANAB_alpha"/>
    <property type="match status" value="1"/>
</dbReference>
<dbReference type="PANTHER" id="PTHR22762:SF54">
    <property type="entry name" value="BCDNA.GH04962"/>
    <property type="match status" value="1"/>
</dbReference>
<dbReference type="InterPro" id="IPR048395">
    <property type="entry name" value="Glyco_hydro_31_C"/>
</dbReference>
<dbReference type="PANTHER" id="PTHR22762">
    <property type="entry name" value="ALPHA-GLUCOSIDASE"/>
    <property type="match status" value="1"/>
</dbReference>
<evidence type="ECO:0000256" key="6">
    <source>
        <dbReference type="SAM" id="MobiDB-lite"/>
    </source>
</evidence>
<dbReference type="AlphaFoldDB" id="A0A8S3YI41"/>
<dbReference type="InterPro" id="IPR033403">
    <property type="entry name" value="DUF5110"/>
</dbReference>
<evidence type="ECO:0000313" key="12">
    <source>
        <dbReference type="Proteomes" id="UP000691718"/>
    </source>
</evidence>
<feature type="compositionally biased region" description="Acidic residues" evidence="6">
    <location>
        <begin position="416"/>
        <end position="434"/>
    </location>
</feature>
<evidence type="ECO:0000259" key="10">
    <source>
        <dbReference type="Pfam" id="PF21365"/>
    </source>
</evidence>
<feature type="compositionally biased region" description="Basic and acidic residues" evidence="6">
    <location>
        <begin position="439"/>
        <end position="449"/>
    </location>
</feature>
<sequence>MAVNNLSQMNDVSNVDGRILDLVLSNVDCLNVTKSISMLSKVDQKHPPILISIPKLTSEYLKPIISHRYNYFRADYGNIVPYLKSINWQVELEKCQNVNEMTNIFYHFLNIAVTSYIPKTRPKLTKFPSWFSNSLIKIISEKSRKRLKYLKYKNPRDQLEYELLRERAHNVSSQCLFNFKKRIESDISKNPKSFWRFVKDRRNGVSNIPAIMYQADQVANTGPDIAQIKHPTRMKPLGLLLIVLLATISVYGVDKNNFKSCDQSGFCKRLRSFKPDKSQYTLNLDSVIVHGNVLTAEVTTVNTETEKEITLWHYALTLSALADGTFRIELDEADPLYPRYRTQLALNGEPKPDGIKLISNEDGKLTLSNNQGHKVLITAKPLKFVFLDKNGDVAVVINENSQLLVEPLRVRKERTDDEDPGNGENAMEVEEEGTWSENFKSHHDSKPRGNEAVSVDVTFPDADQVYGIPEHTDKFALTTTTSGEPYRMYNLDVFEYELDSRMAIYGAVPVLYAHGSKRTVGVFWHNSAETWVDVVNYADGTVVSSLVNLVTGGQKRRVDARFMSESGIVDLFVMLGSTPADVFRQYTTLTGVAPLPPKFSLGYHQSRWNYVDEADVRSVDENFDTHDIPADVIWLDIEYTDRKKYFTWDMEKFAHPAEMVANLTAKGRRLVVIIDPHIKREAGYFVHEDAMEQGLYVKDKDGNVYEGWCWPGSSSYLDFFNPAASKYYAERYRFENFPGTSKDVHIWNDMNEPSVFNGPEITMPKDCRHYKPPQDGHEGLASFWEHRHVHNEYGLSQIRATHIGMLERSDNKYRPFILTRSTFAGTQRYAAMWTGDNAAEWGFLQASTRMCLSLAAAGISFCGSDVGGFFKYPEPELMTRWYQAGAYQAFFRAHSHIETKRREPWLYEASTTALLRDAVRRRYALVDFWYTLFYEHTLDGTPVTRPLFQEYPKEEDTYTIDDEYLLGDKLLVRPVLEPGVKSVKVYLPGRDSNTLWYDVDSYQAHKANGYFTQEVNIAKIPVYQRGGSIVPRKERVRRSSTLMANDPFTFIVALDANNTASGSLYIDDGETYDYKNNKYVYAKISYEPNHMSYTLVNPAAQYSTRAWVERIVIAGIRNPPKSARLLQGDRSTALQMTLHRGNDVLVIRKPAASVASDWTIEFAY</sequence>